<dbReference type="AlphaFoldDB" id="A0A6L6IQF8"/>
<dbReference type="InterPro" id="IPR058627">
    <property type="entry name" value="MdtA-like_C"/>
</dbReference>
<dbReference type="GO" id="GO:1990195">
    <property type="term" value="C:macrolide transmembrane transporter complex"/>
    <property type="evidence" value="ECO:0007669"/>
    <property type="project" value="InterPro"/>
</dbReference>
<evidence type="ECO:0000259" key="11">
    <source>
        <dbReference type="Pfam" id="PF25917"/>
    </source>
</evidence>
<comment type="similarity">
    <text evidence="2">Belongs to the membrane fusion protein (MFP) (TC 8.A.1) family.</text>
</comment>
<reference evidence="14 15" key="1">
    <citation type="submission" date="2019-11" db="EMBL/GenBank/DDBJ databases">
        <title>Escherichia alba sp. nov. isolated from the gut of plastic-eating superworms Zophobas atratus.</title>
        <authorList>
            <person name="Yang Y."/>
        </authorList>
    </citation>
    <scope>NUCLEOTIDE SEQUENCE [LARGE SCALE GENOMIC DNA]</scope>
    <source>
        <strain evidence="15">BIT-B35</strain>
    </source>
</reference>
<keyword evidence="3" id="KW-0813">Transport</keyword>
<dbReference type="GO" id="GO:0015562">
    <property type="term" value="F:efflux transmembrane transporter activity"/>
    <property type="evidence" value="ECO:0007669"/>
    <property type="project" value="TreeGrafter"/>
</dbReference>
<sequence length="372" mass="40588">MGIKGYKFKKRYLLLLFILILGGIGLWKTLNAPLPRYQTLIVRPGDLEQSVLATGKLDALRKVDVGAQVSGQLKTLSVAIGDKVKKDQLLGVIDPEQAENQIKEAEATLMELRAQRTQAEAELKLAKVTLARQQQLAKTLAISRQDLDTAATQMAVRQAQIGTIDAQIQRNQASLDTARINLDYTRIVAPMSGEVTQITTLQGQTVIAAQQAPNILTLADMSTMLVKAQVSEADVIHLRPGQKAWFTVLGDPQTRYEGTLKDVLPTPEKVNDAIFYYARFEVPNPQGVLRLDMTAQVHIQLATVKNVLTIPLSALGEPVGDNRYKVTLLRNGETREREVTLGVRNDTDVAIVKGLEAGDEVVIGEGAPGAAQ</sequence>
<dbReference type="RefSeq" id="WP_155109669.1">
    <property type="nucleotide sequence ID" value="NZ_WMJZ01000031.1"/>
</dbReference>
<dbReference type="Gene3D" id="2.40.420.20">
    <property type="match status" value="1"/>
</dbReference>
<proteinExistence type="inferred from homology"/>
<evidence type="ECO:0000256" key="3">
    <source>
        <dbReference type="ARBA" id="ARBA00022448"/>
    </source>
</evidence>
<dbReference type="Proteomes" id="UP000477739">
    <property type="component" value="Unassembled WGS sequence"/>
</dbReference>
<gene>
    <name evidence="14" type="primary">macA</name>
    <name evidence="14" type="ORF">GJV78_18370</name>
</gene>
<dbReference type="OrthoDB" id="9791520at2"/>
<keyword evidence="15" id="KW-1185">Reference proteome</keyword>
<dbReference type="InterPro" id="IPR030190">
    <property type="entry name" value="MacA_alpha-hairpin_sf"/>
</dbReference>
<dbReference type="Pfam" id="PF25876">
    <property type="entry name" value="HH_MFP_RND"/>
    <property type="match status" value="1"/>
</dbReference>
<keyword evidence="9" id="KW-0812">Transmembrane</keyword>
<evidence type="ECO:0000256" key="4">
    <source>
        <dbReference type="ARBA" id="ARBA00022475"/>
    </source>
</evidence>
<name>A0A6L6IQF8_9ENTR</name>
<dbReference type="Gene3D" id="2.40.30.170">
    <property type="match status" value="1"/>
</dbReference>
<dbReference type="GO" id="GO:1990961">
    <property type="term" value="P:xenobiotic detoxification by transmembrane export across the plasma membrane"/>
    <property type="evidence" value="ECO:0007669"/>
    <property type="project" value="InterPro"/>
</dbReference>
<evidence type="ECO:0000313" key="14">
    <source>
        <dbReference type="EMBL" id="MTH48184.1"/>
    </source>
</evidence>
<feature type="coiled-coil region" evidence="8">
    <location>
        <begin position="95"/>
        <end position="136"/>
    </location>
</feature>
<accession>A0A6L6IQF8</accession>
<evidence type="ECO:0000256" key="5">
    <source>
        <dbReference type="ARBA" id="ARBA00022519"/>
    </source>
</evidence>
<evidence type="ECO:0000256" key="1">
    <source>
        <dbReference type="ARBA" id="ARBA00004236"/>
    </source>
</evidence>
<evidence type="ECO:0000256" key="2">
    <source>
        <dbReference type="ARBA" id="ARBA00009477"/>
    </source>
</evidence>
<evidence type="ECO:0000256" key="8">
    <source>
        <dbReference type="SAM" id="Coils"/>
    </source>
</evidence>
<dbReference type="NCBIfam" id="NF008606">
    <property type="entry name" value="PRK11578.1"/>
    <property type="match status" value="1"/>
</dbReference>
<dbReference type="Gene3D" id="6.10.140.1990">
    <property type="match status" value="1"/>
</dbReference>
<evidence type="ECO:0000256" key="7">
    <source>
        <dbReference type="ARBA" id="ARBA00023136"/>
    </source>
</evidence>
<keyword evidence="4" id="KW-1003">Cell membrane</keyword>
<dbReference type="GO" id="GO:0019898">
    <property type="term" value="C:extrinsic component of membrane"/>
    <property type="evidence" value="ECO:0007669"/>
    <property type="project" value="InterPro"/>
</dbReference>
<dbReference type="Pfam" id="PF25944">
    <property type="entry name" value="Beta-barrel_RND"/>
    <property type="match status" value="1"/>
</dbReference>
<keyword evidence="6 8" id="KW-0175">Coiled coil</keyword>
<dbReference type="Pfam" id="PF25967">
    <property type="entry name" value="RND-MFP_C"/>
    <property type="match status" value="1"/>
</dbReference>
<dbReference type="EMBL" id="WMJZ01000031">
    <property type="protein sequence ID" value="MTH48184.1"/>
    <property type="molecule type" value="Genomic_DNA"/>
</dbReference>
<feature type="transmembrane region" description="Helical" evidence="9">
    <location>
        <begin position="12"/>
        <end position="30"/>
    </location>
</feature>
<comment type="subcellular location">
    <subcellularLocation>
        <location evidence="1">Cell membrane</location>
    </subcellularLocation>
</comment>
<dbReference type="GO" id="GO:1990281">
    <property type="term" value="C:efflux pump complex"/>
    <property type="evidence" value="ECO:0007669"/>
    <property type="project" value="TreeGrafter"/>
</dbReference>
<dbReference type="Gene3D" id="2.40.50.100">
    <property type="match status" value="1"/>
</dbReference>
<dbReference type="InterPro" id="IPR058626">
    <property type="entry name" value="MdtA-like_b-barrel"/>
</dbReference>
<feature type="domain" description="Multidrug resistance protein MdtA-like C-terminal permuted SH3" evidence="13">
    <location>
        <begin position="306"/>
        <end position="366"/>
    </location>
</feature>
<organism evidence="14 15">
    <name type="scientific">Intestinirhabdus alba</name>
    <dbReference type="NCBI Taxonomy" id="2899544"/>
    <lineage>
        <taxon>Bacteria</taxon>
        <taxon>Pseudomonadati</taxon>
        <taxon>Pseudomonadota</taxon>
        <taxon>Gammaproteobacteria</taxon>
        <taxon>Enterobacterales</taxon>
        <taxon>Enterobacteriaceae</taxon>
        <taxon>Intestinirhabdus</taxon>
    </lineage>
</organism>
<dbReference type="InterPro" id="IPR006143">
    <property type="entry name" value="RND_pump_MFP"/>
</dbReference>
<dbReference type="PANTHER" id="PTHR30469">
    <property type="entry name" value="MULTIDRUG RESISTANCE PROTEIN MDTA"/>
    <property type="match status" value="1"/>
</dbReference>
<evidence type="ECO:0000259" key="13">
    <source>
        <dbReference type="Pfam" id="PF25967"/>
    </source>
</evidence>
<keyword evidence="9" id="KW-1133">Transmembrane helix</keyword>
<dbReference type="InterPro" id="IPR058625">
    <property type="entry name" value="MdtA-like_BSH"/>
</dbReference>
<keyword evidence="5" id="KW-0997">Cell inner membrane</keyword>
<dbReference type="GO" id="GO:0030313">
    <property type="term" value="C:cell envelope"/>
    <property type="evidence" value="ECO:0007669"/>
    <property type="project" value="UniProtKB-SubCell"/>
</dbReference>
<protein>
    <submittedName>
        <fullName evidence="14">Macrolide transporter subunit MacA</fullName>
    </submittedName>
</protein>
<evidence type="ECO:0000259" key="12">
    <source>
        <dbReference type="Pfam" id="PF25944"/>
    </source>
</evidence>
<dbReference type="Pfam" id="PF25917">
    <property type="entry name" value="BSH_RND"/>
    <property type="match status" value="1"/>
</dbReference>
<evidence type="ECO:0000256" key="6">
    <source>
        <dbReference type="ARBA" id="ARBA00023054"/>
    </source>
</evidence>
<feature type="domain" description="Multidrug resistance protein MdtA-like barrel-sandwich hybrid" evidence="11">
    <location>
        <begin position="61"/>
        <end position="217"/>
    </location>
</feature>
<evidence type="ECO:0000256" key="9">
    <source>
        <dbReference type="SAM" id="Phobius"/>
    </source>
</evidence>
<dbReference type="NCBIfam" id="TIGR01730">
    <property type="entry name" value="RND_mfp"/>
    <property type="match status" value="1"/>
</dbReference>
<evidence type="ECO:0000313" key="15">
    <source>
        <dbReference type="Proteomes" id="UP000477739"/>
    </source>
</evidence>
<dbReference type="FunFam" id="2.40.30.170:FF:000007">
    <property type="entry name" value="Macrolide transporter subunit MacA"/>
    <property type="match status" value="1"/>
</dbReference>
<dbReference type="InterPro" id="IPR058624">
    <property type="entry name" value="MdtA-like_HH"/>
</dbReference>
<dbReference type="PANTHER" id="PTHR30469:SF34">
    <property type="entry name" value="MACROLIDE EXPORT PROTEIN MACA"/>
    <property type="match status" value="1"/>
</dbReference>
<feature type="domain" description="Multidrug resistance protein MdtA-like beta-barrel" evidence="12">
    <location>
        <begin position="223"/>
        <end position="302"/>
    </location>
</feature>
<dbReference type="InterPro" id="IPR058623">
    <property type="entry name" value="MacA"/>
</dbReference>
<comment type="caution">
    <text evidence="14">The sequence shown here is derived from an EMBL/GenBank/DDBJ whole genome shotgun (WGS) entry which is preliminary data.</text>
</comment>
<keyword evidence="7 9" id="KW-0472">Membrane</keyword>
<feature type="domain" description="Multidrug resistance protein MdtA-like alpha-helical hairpin" evidence="10">
    <location>
        <begin position="108"/>
        <end position="185"/>
    </location>
</feature>
<evidence type="ECO:0000259" key="10">
    <source>
        <dbReference type="Pfam" id="PF25876"/>
    </source>
</evidence>
<dbReference type="SUPFAM" id="SSF111369">
    <property type="entry name" value="HlyD-like secretion proteins"/>
    <property type="match status" value="1"/>
</dbReference>